<feature type="compositionally biased region" description="Polar residues" evidence="1">
    <location>
        <begin position="14"/>
        <end position="29"/>
    </location>
</feature>
<feature type="region of interest" description="Disordered" evidence="1">
    <location>
        <begin position="1"/>
        <end position="71"/>
    </location>
</feature>
<sequence length="85" mass="9593">MPAGSGRQRYAGTPPQTRRYSEVTVQADQNGELEQHRRQHIPTPYSAMPPRSVSQHRVSISSLPDTLSRSTPPVLGGREWWRLSL</sequence>
<evidence type="ECO:0000256" key="1">
    <source>
        <dbReference type="SAM" id="MobiDB-lite"/>
    </source>
</evidence>
<name>A0A4Q9PHU3_9APHY</name>
<proteinExistence type="predicted"/>
<keyword evidence="3" id="KW-1185">Reference proteome</keyword>
<protein>
    <submittedName>
        <fullName evidence="2">Uncharacterized protein</fullName>
    </submittedName>
</protein>
<dbReference type="EMBL" id="ML145216">
    <property type="protein sequence ID" value="TBU53351.1"/>
    <property type="molecule type" value="Genomic_DNA"/>
</dbReference>
<dbReference type="AlphaFoldDB" id="A0A4Q9PHU3"/>
<dbReference type="Proteomes" id="UP000292082">
    <property type="component" value="Unassembled WGS sequence"/>
</dbReference>
<evidence type="ECO:0000313" key="2">
    <source>
        <dbReference type="EMBL" id="TBU53351.1"/>
    </source>
</evidence>
<gene>
    <name evidence="2" type="ORF">BD310DRAFT_952125</name>
</gene>
<organism evidence="2 3">
    <name type="scientific">Dichomitus squalens</name>
    <dbReference type="NCBI Taxonomy" id="114155"/>
    <lineage>
        <taxon>Eukaryota</taxon>
        <taxon>Fungi</taxon>
        <taxon>Dikarya</taxon>
        <taxon>Basidiomycota</taxon>
        <taxon>Agaricomycotina</taxon>
        <taxon>Agaricomycetes</taxon>
        <taxon>Polyporales</taxon>
        <taxon>Polyporaceae</taxon>
        <taxon>Dichomitus</taxon>
    </lineage>
</organism>
<accession>A0A4Q9PHU3</accession>
<feature type="compositionally biased region" description="Polar residues" evidence="1">
    <location>
        <begin position="52"/>
        <end position="71"/>
    </location>
</feature>
<evidence type="ECO:0000313" key="3">
    <source>
        <dbReference type="Proteomes" id="UP000292082"/>
    </source>
</evidence>
<reference evidence="2 3" key="1">
    <citation type="submission" date="2019-01" db="EMBL/GenBank/DDBJ databases">
        <title>Draft genome sequences of three monokaryotic isolates of the white-rot basidiomycete fungus Dichomitus squalens.</title>
        <authorList>
            <consortium name="DOE Joint Genome Institute"/>
            <person name="Lopez S.C."/>
            <person name="Andreopoulos B."/>
            <person name="Pangilinan J."/>
            <person name="Lipzen A."/>
            <person name="Riley R."/>
            <person name="Ahrendt S."/>
            <person name="Ng V."/>
            <person name="Barry K."/>
            <person name="Daum C."/>
            <person name="Grigoriev I.V."/>
            <person name="Hilden K.S."/>
            <person name="Makela M.R."/>
            <person name="de Vries R.P."/>
        </authorList>
    </citation>
    <scope>NUCLEOTIDE SEQUENCE [LARGE SCALE GENOMIC DNA]</scope>
    <source>
        <strain evidence="2 3">CBS 464.89</strain>
    </source>
</reference>